<name>A0ABV5LS36_9ACTN</name>
<organism evidence="2 3">
    <name type="scientific">Kineococcus gynurae</name>
    <dbReference type="NCBI Taxonomy" id="452979"/>
    <lineage>
        <taxon>Bacteria</taxon>
        <taxon>Bacillati</taxon>
        <taxon>Actinomycetota</taxon>
        <taxon>Actinomycetes</taxon>
        <taxon>Kineosporiales</taxon>
        <taxon>Kineosporiaceae</taxon>
        <taxon>Kineococcus</taxon>
    </lineage>
</organism>
<protein>
    <submittedName>
        <fullName evidence="2">DUF559 domain-containing protein</fullName>
    </submittedName>
</protein>
<evidence type="ECO:0000313" key="2">
    <source>
        <dbReference type="EMBL" id="MFB9376909.1"/>
    </source>
</evidence>
<dbReference type="EMBL" id="JBHMDM010000004">
    <property type="protein sequence ID" value="MFB9376909.1"/>
    <property type="molecule type" value="Genomic_DNA"/>
</dbReference>
<dbReference type="Pfam" id="PF04480">
    <property type="entry name" value="DUF559"/>
    <property type="match status" value="1"/>
</dbReference>
<comment type="caution">
    <text evidence="2">The sequence shown here is derived from an EMBL/GenBank/DDBJ whole genome shotgun (WGS) entry which is preliminary data.</text>
</comment>
<dbReference type="Proteomes" id="UP001589748">
    <property type="component" value="Unassembled WGS sequence"/>
</dbReference>
<feature type="domain" description="DUF559" evidence="1">
    <location>
        <begin position="212"/>
        <end position="265"/>
    </location>
</feature>
<evidence type="ECO:0000313" key="3">
    <source>
        <dbReference type="Proteomes" id="UP001589748"/>
    </source>
</evidence>
<sequence length="283" mass="30414">MEAVEAVTVCGGAARWSRLVALASAWQVRRAVQAGELTRPQPGLLALPGCGPEVLAGTAVAGVLSCHSAAAAWELDLIDPPGRVHVTAPRGSRRDWPSATVHRRARGGLDGRTTVLDTVLDCFRCLPRRTALVPADSALRTGALTVDELRSAADALNRRDPARGLAPLVDPGSGSALESVARLDLLDAGYPVRTQQVQQPAGRVDLLLGGWLVVEVDGYAFHAGPAQFAEDRRRDAELLAGGFSVLRFTFDQVLRQRDWYLGRIASMWERGARGSVRPCRTSW</sequence>
<dbReference type="InterPro" id="IPR007569">
    <property type="entry name" value="DUF559"/>
</dbReference>
<gene>
    <name evidence="2" type="ORF">ACFFVI_08000</name>
</gene>
<dbReference type="SUPFAM" id="SSF52980">
    <property type="entry name" value="Restriction endonuclease-like"/>
    <property type="match status" value="1"/>
</dbReference>
<dbReference type="RefSeq" id="WP_380135538.1">
    <property type="nucleotide sequence ID" value="NZ_JBHLUI010000003.1"/>
</dbReference>
<evidence type="ECO:0000259" key="1">
    <source>
        <dbReference type="Pfam" id="PF04480"/>
    </source>
</evidence>
<reference evidence="2 3" key="1">
    <citation type="submission" date="2024-09" db="EMBL/GenBank/DDBJ databases">
        <authorList>
            <person name="Sun Q."/>
            <person name="Mori K."/>
        </authorList>
    </citation>
    <scope>NUCLEOTIDE SEQUENCE [LARGE SCALE GENOMIC DNA]</scope>
    <source>
        <strain evidence="2 3">TISTR 1856</strain>
    </source>
</reference>
<keyword evidence="3" id="KW-1185">Reference proteome</keyword>
<accession>A0ABV5LS36</accession>
<proteinExistence type="predicted"/>
<dbReference type="Gene3D" id="3.40.960.10">
    <property type="entry name" value="VSR Endonuclease"/>
    <property type="match status" value="1"/>
</dbReference>
<dbReference type="InterPro" id="IPR011335">
    <property type="entry name" value="Restrct_endonuc-II-like"/>
</dbReference>